<evidence type="ECO:0000256" key="2">
    <source>
        <dbReference type="SAM" id="MobiDB-lite"/>
    </source>
</evidence>
<evidence type="ECO:0008006" key="6">
    <source>
        <dbReference type="Google" id="ProtNLM"/>
    </source>
</evidence>
<keyword evidence="1" id="KW-0175">Coiled coil</keyword>
<gene>
    <name evidence="4" type="ORF">B0W48_19540</name>
</gene>
<organism evidence="4 5">
    <name type="scientific">Pseudoalteromonas aliena</name>
    <dbReference type="NCBI Taxonomy" id="247523"/>
    <lineage>
        <taxon>Bacteria</taxon>
        <taxon>Pseudomonadati</taxon>
        <taxon>Pseudomonadota</taxon>
        <taxon>Gammaproteobacteria</taxon>
        <taxon>Alteromonadales</taxon>
        <taxon>Pseudoalteromonadaceae</taxon>
        <taxon>Pseudoalteromonas</taxon>
    </lineage>
</organism>
<evidence type="ECO:0000313" key="4">
    <source>
        <dbReference type="EMBL" id="AQQ01774.1"/>
    </source>
</evidence>
<evidence type="ECO:0000313" key="5">
    <source>
        <dbReference type="Proteomes" id="UP000188243"/>
    </source>
</evidence>
<accession>A0A1Q2H334</accession>
<feature type="region of interest" description="Disordered" evidence="2">
    <location>
        <begin position="46"/>
        <end position="78"/>
    </location>
</feature>
<sequence>MNKLKTVLMLFVCGIPTTGLAETTAIYKCETSGAVEFSQQPCADNPQILHLNGMTPRDDKRHSGEQNSINPKPSADSNTIDSYIKMTALKKQLGEHQNKIETYKSQMQKQLSMFNNSFDLQANNLAGAKQSIAIAEQIIATISKFDVLFKNQQMSIDRVTQQIKNLEKTKKSDNANQTGNENIDGFIRKEQLHREIKAASSKVITLSNELKEETLKLEQRIDYQGSSEADTTFHLALSKRIDALSAHYGLLIEIENKKLNRLNDQAIYLP</sequence>
<feature type="coiled-coil region" evidence="1">
    <location>
        <begin position="149"/>
        <end position="209"/>
    </location>
</feature>
<feature type="chain" id="PRO_5010378649" description="DUF4124 domain-containing protein" evidence="3">
    <location>
        <begin position="22"/>
        <end position="270"/>
    </location>
</feature>
<feature type="signal peptide" evidence="3">
    <location>
        <begin position="1"/>
        <end position="21"/>
    </location>
</feature>
<dbReference type="Proteomes" id="UP000188243">
    <property type="component" value="Chromosome"/>
</dbReference>
<name>A0A1Q2H334_9GAMM</name>
<evidence type="ECO:0000256" key="3">
    <source>
        <dbReference type="SAM" id="SignalP"/>
    </source>
</evidence>
<protein>
    <recommendedName>
        <fullName evidence="6">DUF4124 domain-containing protein</fullName>
    </recommendedName>
</protein>
<dbReference type="EMBL" id="CP019628">
    <property type="protein sequence ID" value="AQQ01774.1"/>
    <property type="molecule type" value="Genomic_DNA"/>
</dbReference>
<keyword evidence="3" id="KW-0732">Signal</keyword>
<reference evidence="4 5" key="1">
    <citation type="submission" date="2017-02" db="EMBL/GenBank/DDBJ databases">
        <title>Complete genome sequence of the cold-active Pseudoalteromonas aliena strain EH1 isolated from Arctic seawater.</title>
        <authorList>
            <person name="Kim E."/>
            <person name="Heo E."/>
            <person name="Kim H."/>
            <person name="Kim D."/>
        </authorList>
    </citation>
    <scope>NUCLEOTIDE SEQUENCE [LARGE SCALE GENOMIC DNA]</scope>
    <source>
        <strain evidence="4 5">EH1</strain>
    </source>
</reference>
<dbReference type="AlphaFoldDB" id="A0A1Q2H334"/>
<proteinExistence type="predicted"/>
<dbReference type="RefSeq" id="WP_077538486.1">
    <property type="nucleotide sequence ID" value="NZ_CP019628.1"/>
</dbReference>
<evidence type="ECO:0000256" key="1">
    <source>
        <dbReference type="SAM" id="Coils"/>
    </source>
</evidence>
<dbReference type="KEGG" id="paln:B0W48_19540"/>
<feature type="compositionally biased region" description="Polar residues" evidence="2">
    <location>
        <begin position="65"/>
        <end position="78"/>
    </location>
</feature>